<name>A0ABP7PUB8_9ACTN</name>
<evidence type="ECO:0000256" key="1">
    <source>
        <dbReference type="ARBA" id="ARBA00022801"/>
    </source>
</evidence>
<reference evidence="4" key="1">
    <citation type="journal article" date="2019" name="Int. J. Syst. Evol. Microbiol.">
        <title>The Global Catalogue of Microorganisms (GCM) 10K type strain sequencing project: providing services to taxonomists for standard genome sequencing and annotation.</title>
        <authorList>
            <consortium name="The Broad Institute Genomics Platform"/>
            <consortium name="The Broad Institute Genome Sequencing Center for Infectious Disease"/>
            <person name="Wu L."/>
            <person name="Ma J."/>
        </authorList>
    </citation>
    <scope>NUCLEOTIDE SEQUENCE [LARGE SCALE GENOMIC DNA]</scope>
    <source>
        <strain evidence="4">JCM 16923</strain>
    </source>
</reference>
<organism evidence="3 4">
    <name type="scientific">Gordonia caeni</name>
    <dbReference type="NCBI Taxonomy" id="1007097"/>
    <lineage>
        <taxon>Bacteria</taxon>
        <taxon>Bacillati</taxon>
        <taxon>Actinomycetota</taxon>
        <taxon>Actinomycetes</taxon>
        <taxon>Mycobacteriales</taxon>
        <taxon>Gordoniaceae</taxon>
        <taxon>Gordonia</taxon>
    </lineage>
</organism>
<dbReference type="EMBL" id="BAAAZW010000014">
    <property type="protein sequence ID" value="GAA3970603.1"/>
    <property type="molecule type" value="Genomic_DNA"/>
</dbReference>
<feature type="chain" id="PRO_5046769314" description="Class F sortase" evidence="2">
    <location>
        <begin position="31"/>
        <end position="197"/>
    </location>
</feature>
<evidence type="ECO:0000313" key="4">
    <source>
        <dbReference type="Proteomes" id="UP001418444"/>
    </source>
</evidence>
<gene>
    <name evidence="3" type="ORF">GCM10022231_35060</name>
</gene>
<dbReference type="Proteomes" id="UP001418444">
    <property type="component" value="Unassembled WGS sequence"/>
</dbReference>
<dbReference type="InterPro" id="IPR005754">
    <property type="entry name" value="Sortase"/>
</dbReference>
<dbReference type="SUPFAM" id="SSF63817">
    <property type="entry name" value="Sortase"/>
    <property type="match status" value="1"/>
</dbReference>
<dbReference type="Pfam" id="PF04203">
    <property type="entry name" value="Sortase"/>
    <property type="match status" value="1"/>
</dbReference>
<evidence type="ECO:0000256" key="2">
    <source>
        <dbReference type="SAM" id="SignalP"/>
    </source>
</evidence>
<evidence type="ECO:0000313" key="3">
    <source>
        <dbReference type="EMBL" id="GAA3970603.1"/>
    </source>
</evidence>
<dbReference type="CDD" id="cd05829">
    <property type="entry name" value="Sortase_F"/>
    <property type="match status" value="1"/>
</dbReference>
<keyword evidence="4" id="KW-1185">Reference proteome</keyword>
<keyword evidence="2" id="KW-0732">Signal</keyword>
<comment type="caution">
    <text evidence="3">The sequence shown here is derived from an EMBL/GenBank/DDBJ whole genome shotgun (WGS) entry which is preliminary data.</text>
</comment>
<dbReference type="RefSeq" id="WP_344785944.1">
    <property type="nucleotide sequence ID" value="NZ_BAAAZW010000014.1"/>
</dbReference>
<dbReference type="PROSITE" id="PS51257">
    <property type="entry name" value="PROKAR_LIPOPROTEIN"/>
    <property type="match status" value="1"/>
</dbReference>
<sequence>MRARPVRAVAAAVFAATVVLLGGCATEQQAPTQTGAQESLPPPVLAEAGHGSAPVRLTLGGDSAQILAVETDQDGVLLPPKEIDQLGWWAGSAEPGSGAGTIVVTGHVDDIDLGTGFAAHFTSLKPGDTVTLTSNDQSAHRYQVTRAGAVAKEGGLPVDELNRLDGPETLALVTCGGPFVGPPLGYRDNIVVFAAPD</sequence>
<feature type="signal peptide" evidence="2">
    <location>
        <begin position="1"/>
        <end position="30"/>
    </location>
</feature>
<keyword evidence="1" id="KW-0378">Hydrolase</keyword>
<evidence type="ECO:0008006" key="5">
    <source>
        <dbReference type="Google" id="ProtNLM"/>
    </source>
</evidence>
<proteinExistence type="predicted"/>
<dbReference type="InterPro" id="IPR023365">
    <property type="entry name" value="Sortase_dom-sf"/>
</dbReference>
<protein>
    <recommendedName>
        <fullName evidence="5">Class F sortase</fullName>
    </recommendedName>
</protein>
<accession>A0ABP7PUB8</accession>
<dbReference type="Gene3D" id="2.40.260.10">
    <property type="entry name" value="Sortase"/>
    <property type="match status" value="1"/>
</dbReference>
<dbReference type="InterPro" id="IPR042001">
    <property type="entry name" value="Sortase_F"/>
</dbReference>